<dbReference type="InterPro" id="IPR037185">
    <property type="entry name" value="EmrE-like"/>
</dbReference>
<name>A0A6L8W3H9_9PROT</name>
<dbReference type="Pfam" id="PF00892">
    <property type="entry name" value="EamA"/>
    <property type="match status" value="2"/>
</dbReference>
<evidence type="ECO:0000313" key="8">
    <source>
        <dbReference type="EMBL" id="MZR29113.1"/>
    </source>
</evidence>
<comment type="caution">
    <text evidence="8">The sequence shown here is derived from an EMBL/GenBank/DDBJ whole genome shotgun (WGS) entry which is preliminary data.</text>
</comment>
<protein>
    <submittedName>
        <fullName evidence="8">EamA family transporter</fullName>
    </submittedName>
</protein>
<feature type="transmembrane region" description="Helical" evidence="6">
    <location>
        <begin position="273"/>
        <end position="291"/>
    </location>
</feature>
<feature type="transmembrane region" description="Helical" evidence="6">
    <location>
        <begin position="80"/>
        <end position="100"/>
    </location>
</feature>
<dbReference type="PANTHER" id="PTHR22911">
    <property type="entry name" value="ACYL-MALONYL CONDENSING ENZYME-RELATED"/>
    <property type="match status" value="1"/>
</dbReference>
<feature type="transmembrane region" description="Helical" evidence="6">
    <location>
        <begin position="137"/>
        <end position="155"/>
    </location>
</feature>
<dbReference type="AlphaFoldDB" id="A0A6L8W3H9"/>
<dbReference type="SUPFAM" id="SSF103481">
    <property type="entry name" value="Multidrug resistance efflux transporter EmrE"/>
    <property type="match status" value="2"/>
</dbReference>
<feature type="transmembrane region" description="Helical" evidence="6">
    <location>
        <begin position="21"/>
        <end position="41"/>
    </location>
</feature>
<feature type="transmembrane region" description="Helical" evidence="6">
    <location>
        <begin position="106"/>
        <end position="128"/>
    </location>
</feature>
<keyword evidence="3 6" id="KW-0812">Transmembrane</keyword>
<comment type="similarity">
    <text evidence="2">Belongs to the drug/metabolite transporter (DMT) superfamily. 10 TMS drug/metabolite exporter (DME) (TC 2.A.7.3) family.</text>
</comment>
<dbReference type="PROSITE" id="PS51257">
    <property type="entry name" value="PROKAR_LIPOPROTEIN"/>
    <property type="match status" value="1"/>
</dbReference>
<keyword evidence="5 6" id="KW-0472">Membrane</keyword>
<evidence type="ECO:0000256" key="2">
    <source>
        <dbReference type="ARBA" id="ARBA00009853"/>
    </source>
</evidence>
<gene>
    <name evidence="8" type="ORF">GQE98_00550</name>
</gene>
<feature type="transmembrane region" description="Helical" evidence="6">
    <location>
        <begin position="218"/>
        <end position="236"/>
    </location>
</feature>
<evidence type="ECO:0000256" key="5">
    <source>
        <dbReference type="ARBA" id="ARBA00023136"/>
    </source>
</evidence>
<keyword evidence="9" id="KW-1185">Reference proteome</keyword>
<evidence type="ECO:0000256" key="6">
    <source>
        <dbReference type="SAM" id="Phobius"/>
    </source>
</evidence>
<organism evidence="8 9">
    <name type="scientific">Sneathiella litorea</name>
    <dbReference type="NCBI Taxonomy" id="2606216"/>
    <lineage>
        <taxon>Bacteria</taxon>
        <taxon>Pseudomonadati</taxon>
        <taxon>Pseudomonadota</taxon>
        <taxon>Alphaproteobacteria</taxon>
        <taxon>Sneathiellales</taxon>
        <taxon>Sneathiellaceae</taxon>
        <taxon>Sneathiella</taxon>
    </lineage>
</organism>
<evidence type="ECO:0000256" key="3">
    <source>
        <dbReference type="ARBA" id="ARBA00022692"/>
    </source>
</evidence>
<comment type="subcellular location">
    <subcellularLocation>
        <location evidence="1">Membrane</location>
        <topology evidence="1">Multi-pass membrane protein</topology>
    </subcellularLocation>
</comment>
<feature type="domain" description="EamA" evidence="7">
    <location>
        <begin position="161"/>
        <end position="289"/>
    </location>
</feature>
<reference evidence="8 9" key="1">
    <citation type="submission" date="2019-12" db="EMBL/GenBank/DDBJ databases">
        <title>Snethiella sp. nov. sp. isolated from sea sand.</title>
        <authorList>
            <person name="Kim J."/>
            <person name="Jeong S.E."/>
            <person name="Jung H.S."/>
            <person name="Jeon C.O."/>
        </authorList>
    </citation>
    <scope>NUCLEOTIDE SEQUENCE [LARGE SCALE GENOMIC DNA]</scope>
    <source>
        <strain evidence="8 9">DP05</strain>
    </source>
</reference>
<dbReference type="InterPro" id="IPR000620">
    <property type="entry name" value="EamA_dom"/>
</dbReference>
<sequence length="322" mass="35149">MVLLRVLIKPFLNFSPVLQAVGLMIAACLFFSLMAGVIRYVSDSGMHIFQVVFLRNVAGILFFLPWFFQSGLGVLKTKRIGAFGLRSLFGFASMLTWFYAVSLLPLADAVALNFTAPIFGTILAVVVLHEVVGIRRGAAMIVGFIGAMIILRPGLTELSIGSYSAIFSAVAMACSMTMVKLLSRSENTAAMVALNQILIIPMSLIPAIFVWTTPTFDQLVAILIIGLLATVGHLCFTKAYTLADASIVMPFDFFRLIFSALIGFIFFMQEPDLFTYIGAAIIFASSIYIAIREARVSNADKDEKKKAILAQTKAENRSGPIR</sequence>
<evidence type="ECO:0000256" key="4">
    <source>
        <dbReference type="ARBA" id="ARBA00022989"/>
    </source>
</evidence>
<feature type="transmembrane region" description="Helical" evidence="6">
    <location>
        <begin position="248"/>
        <end position="267"/>
    </location>
</feature>
<dbReference type="GO" id="GO:0016020">
    <property type="term" value="C:membrane"/>
    <property type="evidence" value="ECO:0007669"/>
    <property type="project" value="UniProtKB-SubCell"/>
</dbReference>
<evidence type="ECO:0000313" key="9">
    <source>
        <dbReference type="Proteomes" id="UP000476030"/>
    </source>
</evidence>
<feature type="domain" description="EamA" evidence="7">
    <location>
        <begin position="21"/>
        <end position="151"/>
    </location>
</feature>
<feature type="transmembrane region" description="Helical" evidence="6">
    <location>
        <begin position="47"/>
        <end position="68"/>
    </location>
</feature>
<feature type="transmembrane region" description="Helical" evidence="6">
    <location>
        <begin position="189"/>
        <end position="212"/>
    </location>
</feature>
<dbReference type="PANTHER" id="PTHR22911:SF6">
    <property type="entry name" value="SOLUTE CARRIER FAMILY 35 MEMBER G1"/>
    <property type="match status" value="1"/>
</dbReference>
<accession>A0A6L8W3H9</accession>
<dbReference type="EMBL" id="WTUW01000001">
    <property type="protein sequence ID" value="MZR29113.1"/>
    <property type="molecule type" value="Genomic_DNA"/>
</dbReference>
<evidence type="ECO:0000259" key="7">
    <source>
        <dbReference type="Pfam" id="PF00892"/>
    </source>
</evidence>
<proteinExistence type="inferred from homology"/>
<evidence type="ECO:0000256" key="1">
    <source>
        <dbReference type="ARBA" id="ARBA00004141"/>
    </source>
</evidence>
<feature type="transmembrane region" description="Helical" evidence="6">
    <location>
        <begin position="161"/>
        <end position="182"/>
    </location>
</feature>
<keyword evidence="4 6" id="KW-1133">Transmembrane helix</keyword>
<dbReference type="Proteomes" id="UP000476030">
    <property type="component" value="Unassembled WGS sequence"/>
</dbReference>